<keyword evidence="4" id="KW-0732">Signal</keyword>
<dbReference type="InterPro" id="IPR026854">
    <property type="entry name" value="VPS13_N"/>
</dbReference>
<reference evidence="6 7" key="1">
    <citation type="journal article" date="2016" name="BMC Genomics">
        <title>Comparative genomics reveals Cyclospora cayetanensis possesses coccidia-like metabolism and invasion components but unique surface antigens.</title>
        <authorList>
            <person name="Liu S."/>
            <person name="Wang L."/>
            <person name="Zheng H."/>
            <person name="Xu Z."/>
            <person name="Roellig D.M."/>
            <person name="Li N."/>
            <person name="Frace M.A."/>
            <person name="Tang K."/>
            <person name="Arrowood M.J."/>
            <person name="Moss D.M."/>
            <person name="Zhang L."/>
            <person name="Feng Y."/>
            <person name="Xiao L."/>
        </authorList>
    </citation>
    <scope>NUCLEOTIDE SEQUENCE [LARGE SCALE GENOMIC DNA]</scope>
    <source>
        <strain evidence="6 7">CHN_HEN01</strain>
    </source>
</reference>
<dbReference type="AlphaFoldDB" id="A0A1D3CT57"/>
<feature type="compositionally biased region" description="Low complexity" evidence="3">
    <location>
        <begin position="339"/>
        <end position="372"/>
    </location>
</feature>
<evidence type="ECO:0000313" key="6">
    <source>
        <dbReference type="EMBL" id="OEH74375.1"/>
    </source>
</evidence>
<evidence type="ECO:0000256" key="3">
    <source>
        <dbReference type="SAM" id="MobiDB-lite"/>
    </source>
</evidence>
<organism evidence="6 7">
    <name type="scientific">Cyclospora cayetanensis</name>
    <dbReference type="NCBI Taxonomy" id="88456"/>
    <lineage>
        <taxon>Eukaryota</taxon>
        <taxon>Sar</taxon>
        <taxon>Alveolata</taxon>
        <taxon>Apicomplexa</taxon>
        <taxon>Conoidasida</taxon>
        <taxon>Coccidia</taxon>
        <taxon>Eucoccidiorida</taxon>
        <taxon>Eimeriorina</taxon>
        <taxon>Eimeriidae</taxon>
        <taxon>Cyclospora</taxon>
    </lineage>
</organism>
<evidence type="ECO:0000256" key="1">
    <source>
        <dbReference type="ARBA" id="ARBA00006545"/>
    </source>
</evidence>
<dbReference type="PANTHER" id="PTHR16166:SF93">
    <property type="entry name" value="INTERMEMBRANE LIPID TRANSFER PROTEIN VPS13"/>
    <property type="match status" value="1"/>
</dbReference>
<gene>
    <name evidence="6" type="ORF">cyc_08501</name>
</gene>
<feature type="chain" id="PRO_5008913885" evidence="4">
    <location>
        <begin position="19"/>
        <end position="534"/>
    </location>
</feature>
<accession>A0A1D3CT57</accession>
<evidence type="ECO:0000256" key="4">
    <source>
        <dbReference type="SAM" id="SignalP"/>
    </source>
</evidence>
<name>A0A1D3CT57_9EIME</name>
<sequence>MTPFCFLCVAHLMGPSLTAITSETPGAAMLESVVERLLSRYLAPYVLGISKDKLSVAVWSGNVELTELHVKPEVSDLLGMPFKVLWGRIGKITLNIPWSSLGSSPVCVDIQDVYLLLEPRPIPQQSDTELQQQLRQVKLQKIDACELQIQEVRQQMQQQLQQQAGKDADGGFFFRLANKILSTLQVNVQGIHVALIDGERGFKAGVLLERMSLHNTDESWRRREGFSSYQQQQNFYKACELNGLAAYCKLDAKQEAFARRWETADASLREESEVEAELYFEDPSSDQEKDGVPPPPPTEPHSKSREQQVSLSEMELAVSTELHDEDLLEPSKTPPAQQPPAKQRLKAGATGTSPGAPGHLFERSSAASSGRWSRPERHAHTSSEATQAGFKKPARGACTWGRGRCRYILKPLHVRLTLAHASAEQTFSARLEVLRESHGIAIGKAQLSAFLQLMHEAEARRKRCERVLLREACTVCLVPEALEGGGQTQGEFVALYGRQLQTEAGIIGVEPLTDEEEKRLRVLYDVVGVRHVSA</sequence>
<comment type="similarity">
    <text evidence="1">Belongs to the VPS13 family.</text>
</comment>
<feature type="domain" description="Chorein N-terminal" evidence="5">
    <location>
        <begin position="29"/>
        <end position="252"/>
    </location>
</feature>
<comment type="caution">
    <text evidence="6">The sequence shown here is derived from an EMBL/GenBank/DDBJ whole genome shotgun (WGS) entry which is preliminary data.</text>
</comment>
<proteinExistence type="inferred from homology"/>
<dbReference type="InParanoid" id="A0A1D3CT57"/>
<evidence type="ECO:0000313" key="7">
    <source>
        <dbReference type="Proteomes" id="UP000095192"/>
    </source>
</evidence>
<dbReference type="VEuPathDB" id="ToxoDB:LOC34618413"/>
<keyword evidence="7" id="KW-1185">Reference proteome</keyword>
<dbReference type="GO" id="GO:0006623">
    <property type="term" value="P:protein targeting to vacuole"/>
    <property type="evidence" value="ECO:0007669"/>
    <property type="project" value="TreeGrafter"/>
</dbReference>
<dbReference type="VEuPathDB" id="ToxoDB:cyc_08501"/>
<dbReference type="Pfam" id="PF12624">
    <property type="entry name" value="VPS13_N"/>
    <property type="match status" value="1"/>
</dbReference>
<feature type="compositionally biased region" description="Acidic residues" evidence="3">
    <location>
        <begin position="272"/>
        <end position="285"/>
    </location>
</feature>
<protein>
    <submittedName>
        <fullName evidence="6">Vacuolar protein sorting-associated protein 13c isoform related protein</fullName>
    </submittedName>
</protein>
<dbReference type="InterPro" id="IPR026847">
    <property type="entry name" value="VPS13"/>
</dbReference>
<keyword evidence="2" id="KW-0813">Transport</keyword>
<feature type="region of interest" description="Disordered" evidence="3">
    <location>
        <begin position="272"/>
        <end position="393"/>
    </location>
</feature>
<dbReference type="PANTHER" id="PTHR16166">
    <property type="entry name" value="VACUOLAR PROTEIN SORTING-ASSOCIATED PROTEIN VPS13"/>
    <property type="match status" value="1"/>
</dbReference>
<evidence type="ECO:0000259" key="5">
    <source>
        <dbReference type="Pfam" id="PF12624"/>
    </source>
</evidence>
<evidence type="ECO:0000256" key="2">
    <source>
        <dbReference type="ARBA" id="ARBA00022448"/>
    </source>
</evidence>
<dbReference type="EMBL" id="JROU02002056">
    <property type="protein sequence ID" value="OEH74375.1"/>
    <property type="molecule type" value="Genomic_DNA"/>
</dbReference>
<feature type="signal peptide" evidence="4">
    <location>
        <begin position="1"/>
        <end position="18"/>
    </location>
</feature>
<dbReference type="Proteomes" id="UP000095192">
    <property type="component" value="Unassembled WGS sequence"/>
</dbReference>
<dbReference type="GO" id="GO:0045053">
    <property type="term" value="P:protein retention in Golgi apparatus"/>
    <property type="evidence" value="ECO:0007669"/>
    <property type="project" value="TreeGrafter"/>
</dbReference>